<accession>A3MTC1</accession>
<feature type="domain" description="ArnR1-like winged helix-turn-helix" evidence="1">
    <location>
        <begin position="6"/>
        <end position="70"/>
    </location>
</feature>
<dbReference type="KEGG" id="pcl:Pcal_0456"/>
<dbReference type="AlphaFoldDB" id="A3MTC1"/>
<dbReference type="InterPro" id="IPR036390">
    <property type="entry name" value="WH_DNA-bd_sf"/>
</dbReference>
<reference evidence="2" key="1">
    <citation type="submission" date="2007-02" db="EMBL/GenBank/DDBJ databases">
        <title>Complete sequence of Pyrobaculum calidifontis JCM 11548.</title>
        <authorList>
            <consortium name="US DOE Joint Genome Institute"/>
            <person name="Copeland A."/>
            <person name="Lucas S."/>
            <person name="Lapidus A."/>
            <person name="Barry K."/>
            <person name="Glavina del Rio T."/>
            <person name="Dalin E."/>
            <person name="Tice H."/>
            <person name="Pitluck S."/>
            <person name="Chain P."/>
            <person name="Malfatti S."/>
            <person name="Shin M."/>
            <person name="Vergez L."/>
            <person name="Schmutz J."/>
            <person name="Larimer F."/>
            <person name="Land M."/>
            <person name="Hauser L."/>
            <person name="Kyrpides N."/>
            <person name="Mikhailova N."/>
            <person name="Cozen A.E."/>
            <person name="Fitz-Gibbon S.T."/>
            <person name="House C.H."/>
            <person name="Saltikov C."/>
            <person name="Lowe T.M."/>
            <person name="Richardson P."/>
        </authorList>
    </citation>
    <scope>NUCLEOTIDE SEQUENCE [LARGE SCALE GENOMIC DNA]</scope>
    <source>
        <strain evidence="2">JCM 11548</strain>
    </source>
</reference>
<dbReference type="GeneID" id="4908127"/>
<name>A3MTC1_PYRCJ</name>
<keyword evidence="3" id="KW-1185">Reference proteome</keyword>
<dbReference type="InterPro" id="IPR036388">
    <property type="entry name" value="WH-like_DNA-bd_sf"/>
</dbReference>
<dbReference type="EMBL" id="CP000561">
    <property type="protein sequence ID" value="ABO07888.1"/>
    <property type="molecule type" value="Genomic_DNA"/>
</dbReference>
<dbReference type="SUPFAM" id="SSF46785">
    <property type="entry name" value="Winged helix' DNA-binding domain"/>
    <property type="match status" value="1"/>
</dbReference>
<dbReference type="Pfam" id="PF14947">
    <property type="entry name" value="HTH_45"/>
    <property type="match status" value="1"/>
</dbReference>
<sequence length="78" mass="8772">MAKYDLDVVARILLSLLESPKGRTALYMRTGLNYPRFLQYLDFLKDRGLVAEVDGSVRLTERGKEVALALAKALEDLT</sequence>
<evidence type="ECO:0000313" key="3">
    <source>
        <dbReference type="Proteomes" id="UP000001431"/>
    </source>
</evidence>
<dbReference type="OrthoDB" id="26774at2157"/>
<proteinExistence type="predicted"/>
<dbReference type="Gene3D" id="1.10.10.10">
    <property type="entry name" value="Winged helix-like DNA-binding domain superfamily/Winged helix DNA-binding domain"/>
    <property type="match status" value="1"/>
</dbReference>
<dbReference type="Proteomes" id="UP000001431">
    <property type="component" value="Chromosome"/>
</dbReference>
<protein>
    <recommendedName>
        <fullName evidence="1">ArnR1-like winged helix-turn-helix domain-containing protein</fullName>
    </recommendedName>
</protein>
<dbReference type="InterPro" id="IPR038723">
    <property type="entry name" value="ArnR1-like_HTH"/>
</dbReference>
<gene>
    <name evidence="2" type="ordered locus">Pcal_0456</name>
</gene>
<dbReference type="RefSeq" id="WP_011849146.1">
    <property type="nucleotide sequence ID" value="NC_009073.1"/>
</dbReference>
<evidence type="ECO:0000313" key="2">
    <source>
        <dbReference type="EMBL" id="ABO07888.1"/>
    </source>
</evidence>
<evidence type="ECO:0000259" key="1">
    <source>
        <dbReference type="Pfam" id="PF14947"/>
    </source>
</evidence>
<organism evidence="2 3">
    <name type="scientific">Pyrobaculum calidifontis (strain DSM 21063 / JCM 11548 / VA1)</name>
    <dbReference type="NCBI Taxonomy" id="410359"/>
    <lineage>
        <taxon>Archaea</taxon>
        <taxon>Thermoproteota</taxon>
        <taxon>Thermoprotei</taxon>
        <taxon>Thermoproteales</taxon>
        <taxon>Thermoproteaceae</taxon>
        <taxon>Pyrobaculum</taxon>
    </lineage>
</organism>
<dbReference type="eggNOG" id="arCOG01061">
    <property type="taxonomic scope" value="Archaea"/>
</dbReference>
<dbReference type="HOGENOM" id="CLU_179023_1_0_2"/>